<name>A0A7U0GAQ5_9CAUD</name>
<gene>
    <name evidence="1" type="ORF">vBKpPFBKp27_053</name>
</gene>
<organism evidence="1 2">
    <name type="scientific">Klebsiella phage vB_KpP_FBKp27</name>
    <dbReference type="NCBI Taxonomy" id="2801837"/>
    <lineage>
        <taxon>Viruses</taxon>
        <taxon>Duplodnaviria</taxon>
        <taxon>Heunggongvirae</taxon>
        <taxon>Uroviricota</taxon>
        <taxon>Caudoviricetes</taxon>
        <taxon>Schitoviridae</taxon>
        <taxon>Efbeekayvirus</taxon>
        <taxon>Efbeekayvirus Fbkp27</taxon>
    </lineage>
</organism>
<sequence length="73" mass="8215">MATYNTPSARYVPLELVKLIKTSAAIGLKEARYEQPYDETPVPVVPQGVPPGTQCKSHRSMKTNMIIWEAKWP</sequence>
<protein>
    <submittedName>
        <fullName evidence="1">Uncharacterized protein</fullName>
    </submittedName>
</protein>
<dbReference type="EMBL" id="MW394388">
    <property type="protein sequence ID" value="QQV91674.1"/>
    <property type="molecule type" value="Genomic_DNA"/>
</dbReference>
<proteinExistence type="predicted"/>
<dbReference type="Proteomes" id="UP000596379">
    <property type="component" value="Segment"/>
</dbReference>
<accession>A0A7U0GAQ5</accession>
<evidence type="ECO:0000313" key="1">
    <source>
        <dbReference type="EMBL" id="QQV91674.1"/>
    </source>
</evidence>
<reference evidence="1 2" key="1">
    <citation type="submission" date="2020-12" db="EMBL/GenBank/DDBJ databases">
        <title>Genomic characterization of four novel bacteriophages infecting Klebsiella pneumoniae.</title>
        <authorList>
            <person name="Estrada Bonilla B."/>
            <person name="Costa A.R."/>
            <person name="van Rossum T."/>
            <person name="Hagedoorn S."/>
            <person name="Wallinga H."/>
            <person name="Xiao M."/>
            <person name="Song W."/>
            <person name="Haas P.-J."/>
            <person name="Nobrega F.L."/>
            <person name="Brouns S.J.J."/>
        </authorList>
    </citation>
    <scope>NUCLEOTIDE SEQUENCE [LARGE SCALE GENOMIC DNA]</scope>
</reference>
<evidence type="ECO:0000313" key="2">
    <source>
        <dbReference type="Proteomes" id="UP000596379"/>
    </source>
</evidence>
<keyword evidence="2" id="KW-1185">Reference proteome</keyword>